<dbReference type="PANTHER" id="PTHR22939">
    <property type="entry name" value="SERINE PROTEASE FAMILY S1C HTRA-RELATED"/>
    <property type="match status" value="1"/>
</dbReference>
<dbReference type="Pfam" id="PF13365">
    <property type="entry name" value="Trypsin_2"/>
    <property type="match status" value="1"/>
</dbReference>
<reference evidence="3 4" key="1">
    <citation type="submission" date="2016-07" db="EMBL/GenBank/DDBJ databases">
        <title>Genome analysis of Sphingobacterium siyangense T12B17.</title>
        <authorList>
            <person name="Xu D."/>
            <person name="Su Y."/>
            <person name="Zheng S."/>
        </authorList>
    </citation>
    <scope>NUCLEOTIDE SEQUENCE [LARGE SCALE GENOMIC DNA]</scope>
    <source>
        <strain evidence="3 4">T12B17</strain>
    </source>
</reference>
<evidence type="ECO:0000313" key="3">
    <source>
        <dbReference type="EMBL" id="RKF42008.1"/>
    </source>
</evidence>
<dbReference type="Proteomes" id="UP000286402">
    <property type="component" value="Unassembled WGS sequence"/>
</dbReference>
<keyword evidence="4" id="KW-1185">Reference proteome</keyword>
<dbReference type="Gene3D" id="2.40.10.10">
    <property type="entry name" value="Trypsin-like serine proteases"/>
    <property type="match status" value="1"/>
</dbReference>
<dbReference type="InterPro" id="IPR009003">
    <property type="entry name" value="Peptidase_S1_PA"/>
</dbReference>
<dbReference type="InterPro" id="IPR001478">
    <property type="entry name" value="PDZ"/>
</dbReference>
<dbReference type="SMART" id="SM00228">
    <property type="entry name" value="PDZ"/>
    <property type="match status" value="1"/>
</dbReference>
<dbReference type="InterPro" id="IPR036034">
    <property type="entry name" value="PDZ_sf"/>
</dbReference>
<dbReference type="Gene3D" id="2.30.42.10">
    <property type="match status" value="1"/>
</dbReference>
<dbReference type="SUPFAM" id="SSF50494">
    <property type="entry name" value="Trypsin-like serine proteases"/>
    <property type="match status" value="2"/>
</dbReference>
<dbReference type="InterPro" id="IPR043504">
    <property type="entry name" value="Peptidase_S1_PA_chymotrypsin"/>
</dbReference>
<dbReference type="AlphaFoldDB" id="A0A420GA10"/>
<evidence type="ECO:0000259" key="2">
    <source>
        <dbReference type="SMART" id="SM00228"/>
    </source>
</evidence>
<comment type="caution">
    <text evidence="3">The sequence shown here is derived from an EMBL/GenBank/DDBJ whole genome shotgun (WGS) entry which is preliminary data.</text>
</comment>
<feature type="domain" description="PDZ" evidence="2">
    <location>
        <begin position="326"/>
        <end position="412"/>
    </location>
</feature>
<dbReference type="EMBL" id="MCAQ01000001">
    <property type="protein sequence ID" value="RKF42008.1"/>
    <property type="molecule type" value="Genomic_DNA"/>
</dbReference>
<sequence length="505" mass="54984">MFGIDSLSGQQNSAPFSGVIVHSDGTILTVAHATRPGNFYRVIFADGKQGVAKALGRLVVDQQSNLPDIAMMKMQGQGPWPYAEMGWSSSITENQLCFGLSYPETLPFNIPFLRTGSILKKLDNFGFIQSSSIMEPGDSGGPLFDALGRVIGLHSRIDGAEGINFEVPINSYRSYWQSLTNPVAISSYPVSTDSIGKDPQQKKLIQLGIKKPAKHPKTNFQPIQISSTLDGDSILLLGTAFNLGNNKQVILSKSSLIGEAPIVKIGNRIHVLRILLRDEKSDLVALISDHQFPSVDVSKVARQSISDSFVGLNLWSLLGADQRKFGVLGMSSQTFPRLPVPGTFDAQMQEIEGLPTLTKVDSTGAAARAGLRVGDRMLTLNNRDVSSAIKINAAMQQFSAGDTLQVQYRRGAADLYTNVILSNWSVRENPHPANNIPKGKSVRRDNFLRVFLHDSRIHADECGSPVVDSKGNFIGLNIARFSHTACLAIPRDTILAFLSTVEHML</sequence>
<proteinExistence type="inferred from homology"/>
<dbReference type="Gene3D" id="2.40.10.120">
    <property type="match status" value="1"/>
</dbReference>
<comment type="similarity">
    <text evidence="1">Belongs to the peptidase S1C family.</text>
</comment>
<name>A0A420GA10_9SPHI</name>
<gene>
    <name evidence="3" type="ORF">BCY89_00430</name>
</gene>
<dbReference type="PANTHER" id="PTHR22939:SF129">
    <property type="entry name" value="SERINE PROTEASE HTRA2, MITOCHONDRIAL"/>
    <property type="match status" value="1"/>
</dbReference>
<accession>A0A420GA10</accession>
<evidence type="ECO:0000256" key="1">
    <source>
        <dbReference type="ARBA" id="ARBA00010541"/>
    </source>
</evidence>
<protein>
    <recommendedName>
        <fullName evidence="2">PDZ domain-containing protein</fullName>
    </recommendedName>
</protein>
<organism evidence="3 4">
    <name type="scientific">Sphingobacterium siyangense</name>
    <dbReference type="NCBI Taxonomy" id="459529"/>
    <lineage>
        <taxon>Bacteria</taxon>
        <taxon>Pseudomonadati</taxon>
        <taxon>Bacteroidota</taxon>
        <taxon>Sphingobacteriia</taxon>
        <taxon>Sphingobacteriales</taxon>
        <taxon>Sphingobacteriaceae</taxon>
        <taxon>Sphingobacterium</taxon>
    </lineage>
</organism>
<dbReference type="Pfam" id="PF13180">
    <property type="entry name" value="PDZ_2"/>
    <property type="match status" value="1"/>
</dbReference>
<evidence type="ECO:0000313" key="4">
    <source>
        <dbReference type="Proteomes" id="UP000286402"/>
    </source>
</evidence>
<dbReference type="SUPFAM" id="SSF50156">
    <property type="entry name" value="PDZ domain-like"/>
    <property type="match status" value="1"/>
</dbReference>